<evidence type="ECO:0000259" key="2">
    <source>
        <dbReference type="PROSITE" id="PS51272"/>
    </source>
</evidence>
<reference evidence="3" key="1">
    <citation type="submission" date="2022-05" db="EMBL/GenBank/DDBJ databases">
        <title>Novel bacterial taxa in a minimal lignocellulolytic consortium and its capacity to transform plastics disclosed by genome-resolved metagenomics.</title>
        <authorList>
            <person name="Rodriguez C.A.D."/>
            <person name="Diaz-Garcia L."/>
            <person name="Herrera K."/>
            <person name="Tarazona N.A."/>
            <person name="Sproer C."/>
            <person name="Overmann J."/>
            <person name="Jimenez D.J."/>
        </authorList>
    </citation>
    <scope>NUCLEOTIDE SEQUENCE</scope>
    <source>
        <strain evidence="3">MAG5</strain>
    </source>
</reference>
<feature type="domain" description="SLH" evidence="2">
    <location>
        <begin position="1349"/>
        <end position="1408"/>
    </location>
</feature>
<evidence type="ECO:0000313" key="4">
    <source>
        <dbReference type="Proteomes" id="UP001056756"/>
    </source>
</evidence>
<accession>A0A9J6ZK68</accession>
<evidence type="ECO:0000256" key="1">
    <source>
        <dbReference type="ARBA" id="ARBA00022729"/>
    </source>
</evidence>
<dbReference type="Proteomes" id="UP001056756">
    <property type="component" value="Chromosome"/>
</dbReference>
<protein>
    <submittedName>
        <fullName evidence="3">Ig-like domain-containing protein</fullName>
    </submittedName>
</protein>
<dbReference type="InterPro" id="IPR011801">
    <property type="entry name" value="Swm_rep_I_cyn"/>
</dbReference>
<dbReference type="PROSITE" id="PS51272">
    <property type="entry name" value="SLH"/>
    <property type="match status" value="3"/>
</dbReference>
<sequence>MQARKKLAMLVAITLVLQLFLPIWSDSYSVKAAVSGPQIVSLSPANGTSNVPVNSIFKVTFDESIKKNDLSKNIAIYKYSSNSLVEKYAMSDYRVTVSNNVLTLDARGLTLALDTDYYILIEAGAVANESNSALSNGINEASTWNFRTIKTFETIPPQITSVTNGLCAIGYNCPLVQITSPLQFIFNETVYVATGNITLRSNTDNRDIPLTSSEVTGSGSSAITIIPTMPLTPSTTYTVTVSPSNIVDASGNYYAGGSWTFTTAASPLQLISKTPAAGASSVNVTGGLSLVLEFDKNVQGNTDINSNKMIRVRKVSNNQTVFETRASQNVQYSGSKVTINTGYALESNTSYYVTIDAGVFTQSGNSSAIFYGIHNATDWVFTTGSSVDTSPPYIVTTSPLYGSVTVGANDKIILTFNENVFPKSGSIEIREYNSNALYRSISVTSDRVTGGGSQIITIDPHSQRGSEAAKNFSIATRYYVKFNNSAFADAAGNQAINTPSSNAYNFQVSASASAPQLVTISPNNQSTTVATTTKFKATFDKSILIDTVNYNVDFIPVSSNGTTVPAKVEKDPNDAKGIIITPRNGYSLSADTDYYINISDRSIMDVNGNYFVGILNQYQWSFKTLGGDTVPPAITKSEVSGNIVRLVYNELLDETLSPSAASFYVTVGGTARNISSVSIEGNVVSVKLVSNVNSNQKVTISYTKPSNGQIRDLTGNQAPSFANQAVTNGFTDNNVSILSSNYSGSSINMTFSESLNTVSNLAYTQFNVTVNGTIYTISSVVSSGNSLFISMNQVLPANATVVVNYTSGLYPISGVSTDKVASFNHTVGTTSNGSGGTGSVAGAPTLQSITLTSNNLYLQYNEAIRSSSKPGAFQYTVLVNGRIVNVTSVTLNTNMVVLTLASVPTATDVITVSYFGTSSTLLDNDYNAAASFTNRAVGAGNSNGSGSAVTIQGAVLKGNTLTLNFSGNLDPNSVPTADSFLVRLSDNSRLITSISINGAQLVMKLSTVAKVGEIATVSYFNQANTLKSASGITVNGFTNMSVANQTTVLDALSDDYASATNGILLKTTASSTSSDISPGGKSVTKYTVNTEKLITAVTTLANSNMTTANIVFDVPTTEKAAIVAYSIAALEAAKQKGNYTLVVNHGDLSYSIPLSSIDLNKAAFQSGGNSISNYLRIAFEEGSTSATSSLETAINRSGATIVEGPFVYELKVVNGSTSENAVITGNITSTAKSSDSITNSNTTAVFYDEGIAAISAVPTTFKSNNGVTTITFKRPGNSAYAIVKSNKTFSDTKSHWAHNEITIMARKFIVEGHSASNFNPKSNITRGEFATYIVKGLGLSANKAAAKQFNDVNSDSVMGGYIGAAVASGIVSGVSSSSFAPNSYITRQDMALMMVRAASYAGLSTTLSSSADSILNGYSDKSQLSSYAKTGVATAINLGIISGTTTTKLSPKQNATRAEGTLMIMRLLKKTDSLQY</sequence>
<proteinExistence type="predicted"/>
<dbReference type="NCBIfam" id="TIGR02059">
    <property type="entry name" value="swm_rep_I"/>
    <property type="match status" value="4"/>
</dbReference>
<dbReference type="InterPro" id="IPR001119">
    <property type="entry name" value="SLH_dom"/>
</dbReference>
<dbReference type="InterPro" id="IPR028059">
    <property type="entry name" value="SWM_rpt"/>
</dbReference>
<evidence type="ECO:0000313" key="3">
    <source>
        <dbReference type="EMBL" id="URN96081.1"/>
    </source>
</evidence>
<keyword evidence="1" id="KW-0732">Signal</keyword>
<feature type="domain" description="SLH" evidence="2">
    <location>
        <begin position="1284"/>
        <end position="1347"/>
    </location>
</feature>
<gene>
    <name evidence="3" type="ORF">NAG76_07590</name>
</gene>
<dbReference type="InterPro" id="IPR032812">
    <property type="entry name" value="SbsA_Ig"/>
</dbReference>
<dbReference type="Pfam" id="PF00395">
    <property type="entry name" value="SLH"/>
    <property type="match status" value="3"/>
</dbReference>
<dbReference type="Pfam" id="PF13753">
    <property type="entry name" value="SWM_repeat"/>
    <property type="match status" value="3"/>
</dbReference>
<organism evidence="3 4">
    <name type="scientific">Candidatus Pristimantibacillus lignocellulolyticus</name>
    <dbReference type="NCBI Taxonomy" id="2994561"/>
    <lineage>
        <taxon>Bacteria</taxon>
        <taxon>Bacillati</taxon>
        <taxon>Bacillota</taxon>
        <taxon>Bacilli</taxon>
        <taxon>Bacillales</taxon>
        <taxon>Paenibacillaceae</taxon>
        <taxon>Candidatus Pristimantibacillus</taxon>
    </lineage>
</organism>
<dbReference type="InterPro" id="IPR014755">
    <property type="entry name" value="Cu-Rt/internalin_Ig-like"/>
</dbReference>
<dbReference type="Pfam" id="PF13205">
    <property type="entry name" value="Big_5"/>
    <property type="match status" value="5"/>
</dbReference>
<feature type="domain" description="SLH" evidence="2">
    <location>
        <begin position="1415"/>
        <end position="1476"/>
    </location>
</feature>
<dbReference type="EMBL" id="CP097899">
    <property type="protein sequence ID" value="URN96081.1"/>
    <property type="molecule type" value="Genomic_DNA"/>
</dbReference>
<dbReference type="KEGG" id="plig:NAG76_07590"/>
<dbReference type="Gene3D" id="2.60.40.1220">
    <property type="match status" value="1"/>
</dbReference>
<name>A0A9J6ZK68_9BACL</name>